<name>A0A6C2TWZ8_PONDE</name>
<dbReference type="InterPro" id="IPR046668">
    <property type="entry name" value="DUF6538"/>
</dbReference>
<dbReference type="Proteomes" id="UP000366872">
    <property type="component" value="Unassembled WGS sequence"/>
</dbReference>
<dbReference type="EMBL" id="CAAHFG010000001">
    <property type="protein sequence ID" value="VGO12119.1"/>
    <property type="molecule type" value="Genomic_DNA"/>
</dbReference>
<gene>
    <name evidence="2" type="ORF">PDESU_00669</name>
</gene>
<evidence type="ECO:0000313" key="2">
    <source>
        <dbReference type="EMBL" id="VGO12119.1"/>
    </source>
</evidence>
<proteinExistence type="predicted"/>
<evidence type="ECO:0000313" key="3">
    <source>
        <dbReference type="Proteomes" id="UP000366872"/>
    </source>
</evidence>
<keyword evidence="3" id="KW-1185">Reference proteome</keyword>
<dbReference type="Pfam" id="PF20172">
    <property type="entry name" value="DUF6538"/>
    <property type="match status" value="1"/>
</dbReference>
<dbReference type="RefSeq" id="WP_407947710.1">
    <property type="nucleotide sequence ID" value="NZ_CAAHFG010000001.1"/>
</dbReference>
<reference evidence="2 3" key="1">
    <citation type="submission" date="2019-04" db="EMBL/GenBank/DDBJ databases">
        <authorList>
            <person name="Van Vliet M D."/>
        </authorList>
    </citation>
    <scope>NUCLEOTIDE SEQUENCE [LARGE SCALE GENOMIC DNA]</scope>
    <source>
        <strain evidence="2 3">F1</strain>
    </source>
</reference>
<sequence>MVITITMKNVIPRGKTLYFRLAVPADCREAIGKREILQPLKTSDELEAAVGGGEGNAPPFFFAPRNPMSVISQVSYF</sequence>
<dbReference type="AlphaFoldDB" id="A0A6C2TWZ8"/>
<evidence type="ECO:0000259" key="1">
    <source>
        <dbReference type="Pfam" id="PF20172"/>
    </source>
</evidence>
<feature type="domain" description="DUF6538" evidence="1">
    <location>
        <begin position="13"/>
        <end position="49"/>
    </location>
</feature>
<protein>
    <recommendedName>
        <fullName evidence="1">DUF6538 domain-containing protein</fullName>
    </recommendedName>
</protein>
<accession>A0A6C2TWZ8</accession>
<organism evidence="2 3">
    <name type="scientific">Pontiella desulfatans</name>
    <dbReference type="NCBI Taxonomy" id="2750659"/>
    <lineage>
        <taxon>Bacteria</taxon>
        <taxon>Pseudomonadati</taxon>
        <taxon>Kiritimatiellota</taxon>
        <taxon>Kiritimatiellia</taxon>
        <taxon>Kiritimatiellales</taxon>
        <taxon>Pontiellaceae</taxon>
        <taxon>Pontiella</taxon>
    </lineage>
</organism>